<evidence type="ECO:0000313" key="1">
    <source>
        <dbReference type="EMBL" id="KAI9918606.1"/>
    </source>
</evidence>
<accession>A0ACC0WLL4</accession>
<proteinExistence type="predicted"/>
<sequence>MKALIPIIGYLGVRNPLKVDLIGFNLSDFWRNRDSPIIDLQDSPIDNLDVPDTSAVPGDWSDKKNDAEKEEKEIEGCSLTIPKIDNQDPNELLPIARSFLASFFQNVQNPHDQAFSV</sequence>
<keyword evidence="2" id="KW-1185">Reference proteome</keyword>
<evidence type="ECO:0000313" key="2">
    <source>
        <dbReference type="Proteomes" id="UP001163321"/>
    </source>
</evidence>
<reference evidence="1 2" key="1">
    <citation type="journal article" date="2022" name="bioRxiv">
        <title>The genome of the oomycete Peronosclerospora sorghi, a cosmopolitan pathogen of maize and sorghum, is inflated with dispersed pseudogenes.</title>
        <authorList>
            <person name="Fletcher K."/>
            <person name="Martin F."/>
            <person name="Isakeit T."/>
            <person name="Cavanaugh K."/>
            <person name="Magill C."/>
            <person name="Michelmore R."/>
        </authorList>
    </citation>
    <scope>NUCLEOTIDE SEQUENCE [LARGE SCALE GENOMIC DNA]</scope>
    <source>
        <strain evidence="1">P6</strain>
    </source>
</reference>
<dbReference type="Proteomes" id="UP001163321">
    <property type="component" value="Chromosome 12"/>
</dbReference>
<gene>
    <name evidence="1" type="ORF">PsorP6_011664</name>
</gene>
<dbReference type="EMBL" id="CM047591">
    <property type="protein sequence ID" value="KAI9918606.1"/>
    <property type="molecule type" value="Genomic_DNA"/>
</dbReference>
<name>A0ACC0WLL4_9STRA</name>
<protein>
    <submittedName>
        <fullName evidence="1">Uncharacterized protein</fullName>
    </submittedName>
</protein>
<organism evidence="1 2">
    <name type="scientific">Peronosclerospora sorghi</name>
    <dbReference type="NCBI Taxonomy" id="230839"/>
    <lineage>
        <taxon>Eukaryota</taxon>
        <taxon>Sar</taxon>
        <taxon>Stramenopiles</taxon>
        <taxon>Oomycota</taxon>
        <taxon>Peronosporomycetes</taxon>
        <taxon>Peronosporales</taxon>
        <taxon>Peronosporaceae</taxon>
        <taxon>Peronosclerospora</taxon>
    </lineage>
</organism>
<comment type="caution">
    <text evidence="1">The sequence shown here is derived from an EMBL/GenBank/DDBJ whole genome shotgun (WGS) entry which is preliminary data.</text>
</comment>